<evidence type="ECO:0000256" key="1">
    <source>
        <dbReference type="SAM" id="Phobius"/>
    </source>
</evidence>
<keyword evidence="1" id="KW-0472">Membrane</keyword>
<accession>A0A0A9D0R0</accession>
<protein>
    <submittedName>
        <fullName evidence="2">Uncharacterized protein</fullName>
    </submittedName>
</protein>
<feature type="transmembrane region" description="Helical" evidence="1">
    <location>
        <begin position="41"/>
        <end position="59"/>
    </location>
</feature>
<name>A0A0A9D0R0_ARUDO</name>
<organism evidence="2">
    <name type="scientific">Arundo donax</name>
    <name type="common">Giant reed</name>
    <name type="synonym">Donax arundinaceus</name>
    <dbReference type="NCBI Taxonomy" id="35708"/>
    <lineage>
        <taxon>Eukaryota</taxon>
        <taxon>Viridiplantae</taxon>
        <taxon>Streptophyta</taxon>
        <taxon>Embryophyta</taxon>
        <taxon>Tracheophyta</taxon>
        <taxon>Spermatophyta</taxon>
        <taxon>Magnoliopsida</taxon>
        <taxon>Liliopsida</taxon>
        <taxon>Poales</taxon>
        <taxon>Poaceae</taxon>
        <taxon>PACMAD clade</taxon>
        <taxon>Arundinoideae</taxon>
        <taxon>Arundineae</taxon>
        <taxon>Arundo</taxon>
    </lineage>
</organism>
<dbReference type="AlphaFoldDB" id="A0A0A9D0R0"/>
<dbReference type="EMBL" id="GBRH01217632">
    <property type="protein sequence ID" value="JAD80263.1"/>
    <property type="molecule type" value="Transcribed_RNA"/>
</dbReference>
<reference evidence="2" key="1">
    <citation type="submission" date="2014-09" db="EMBL/GenBank/DDBJ databases">
        <authorList>
            <person name="Magalhaes I.L.F."/>
            <person name="Oliveira U."/>
            <person name="Santos F.R."/>
            <person name="Vidigal T.H.D.A."/>
            <person name="Brescovit A.D."/>
            <person name="Santos A.J."/>
        </authorList>
    </citation>
    <scope>NUCLEOTIDE SEQUENCE</scope>
    <source>
        <tissue evidence="2">Shoot tissue taken approximately 20 cm above the soil surface</tissue>
    </source>
</reference>
<reference evidence="2" key="2">
    <citation type="journal article" date="2015" name="Data Brief">
        <title>Shoot transcriptome of the giant reed, Arundo donax.</title>
        <authorList>
            <person name="Barrero R.A."/>
            <person name="Guerrero F.D."/>
            <person name="Moolhuijzen P."/>
            <person name="Goolsby J.A."/>
            <person name="Tidwell J."/>
            <person name="Bellgard S.E."/>
            <person name="Bellgard M.I."/>
        </authorList>
    </citation>
    <scope>NUCLEOTIDE SEQUENCE</scope>
    <source>
        <tissue evidence="2">Shoot tissue taken approximately 20 cm above the soil surface</tissue>
    </source>
</reference>
<keyword evidence="1" id="KW-1133">Transmembrane helix</keyword>
<sequence>MATRCTSRTDCGTAAVTWATTATTCKRKMNCSFPGHMTRRFIASVLVFFLASSVVLLAVRRE</sequence>
<keyword evidence="1" id="KW-0812">Transmembrane</keyword>
<evidence type="ECO:0000313" key="2">
    <source>
        <dbReference type="EMBL" id="JAD80263.1"/>
    </source>
</evidence>
<proteinExistence type="predicted"/>